<dbReference type="InterPro" id="IPR036318">
    <property type="entry name" value="FAD-bd_PCMH-like_sf"/>
</dbReference>
<evidence type="ECO:0000313" key="8">
    <source>
        <dbReference type="Proteomes" id="UP000192660"/>
    </source>
</evidence>
<accession>A0A1W1WB70</accession>
<sequence length="470" mass="52176">MGGVSTLTGLVLNMHSPGYDDARQDYNRRFPPFTPRYINFCQDEDDVQRAVKWAIDHQIPIRTRSGRHSYEAYSLVDGGLIIDVSQIDAVVLDQQTGIAKIGAGVPLLKVYQELWNQGRVTIPAGTCPTVGIAGLTLGGGFGLTSRLFGLTCDNVMGLDMVLADGQVRHVDDQNHPDLMWACRGGGGGNFGIVTHFYFKTHKVADVTIFYLQWPWAELPRVVKAFQNWAEPEKLDFRCVPLLKLTSKEVGQVVVVGQFTGPQEAFAPVLSPLIAEVTPVDIIIRTVPFIEAVYYFGGVKPDMPQFLAHGSEITKFKNTSAFQYQPFSDDALKVIVDHLSQTPGPATLVQFDGYGGAVSLISNHGTADPHRRGVRASVQYQAYWTEDSQAEAHINWVESFRQAMLPYTRGAYVNYCDANIVDWPRAYYDDNIARLMDVKQHYDPLNVFDYPQGIGRIPQALKFLGGPTPKS</sequence>
<evidence type="ECO:0000259" key="6">
    <source>
        <dbReference type="PROSITE" id="PS51387"/>
    </source>
</evidence>
<proteinExistence type="inferred from homology"/>
<gene>
    <name evidence="7" type="ORF">SAMN00768000_1107</name>
</gene>
<feature type="domain" description="FAD-binding PCMH-type" evidence="6">
    <location>
        <begin position="30"/>
        <end position="203"/>
    </location>
</feature>
<dbReference type="GO" id="GO:0016491">
    <property type="term" value="F:oxidoreductase activity"/>
    <property type="evidence" value="ECO:0007669"/>
    <property type="project" value="UniProtKB-KW"/>
</dbReference>
<protein>
    <submittedName>
        <fullName evidence="7">FAD/FMN-containing dehydrogenase</fullName>
    </submittedName>
</protein>
<dbReference type="Gene3D" id="3.30.43.10">
    <property type="entry name" value="Uridine Diphospho-n-acetylenolpyruvylglucosamine Reductase, domain 2"/>
    <property type="match status" value="1"/>
</dbReference>
<dbReference type="Pfam" id="PF01565">
    <property type="entry name" value="FAD_binding_4"/>
    <property type="match status" value="1"/>
</dbReference>
<keyword evidence="3" id="KW-0285">Flavoprotein</keyword>
<dbReference type="InterPro" id="IPR050416">
    <property type="entry name" value="FAD-linked_Oxidoreductase"/>
</dbReference>
<dbReference type="RefSeq" id="WP_051005442.1">
    <property type="nucleotide sequence ID" value="NZ_FWWY01000001.1"/>
</dbReference>
<dbReference type="STRING" id="28034.BFX07_03890"/>
<evidence type="ECO:0000256" key="4">
    <source>
        <dbReference type="ARBA" id="ARBA00022827"/>
    </source>
</evidence>
<reference evidence="8" key="1">
    <citation type="submission" date="2017-04" db="EMBL/GenBank/DDBJ databases">
        <authorList>
            <person name="Varghese N."/>
            <person name="Submissions S."/>
        </authorList>
    </citation>
    <scope>NUCLEOTIDE SEQUENCE [LARGE SCALE GENOMIC DNA]</scope>
    <source>
        <strain evidence="8">DSM 9293</strain>
    </source>
</reference>
<dbReference type="InterPro" id="IPR016167">
    <property type="entry name" value="FAD-bd_PCMH_sub1"/>
</dbReference>
<dbReference type="Pfam" id="PF08031">
    <property type="entry name" value="BBE"/>
    <property type="match status" value="1"/>
</dbReference>
<organism evidence="7 8">
    <name type="scientific">Sulfobacillus thermosulfidooxidans (strain DSM 9293 / VKM B-1269 / AT-1)</name>
    <dbReference type="NCBI Taxonomy" id="929705"/>
    <lineage>
        <taxon>Bacteria</taxon>
        <taxon>Bacillati</taxon>
        <taxon>Bacillota</taxon>
        <taxon>Clostridia</taxon>
        <taxon>Eubacteriales</taxon>
        <taxon>Clostridiales Family XVII. Incertae Sedis</taxon>
        <taxon>Sulfobacillus</taxon>
    </lineage>
</organism>
<comment type="similarity">
    <text evidence="2">Belongs to the oxygen-dependent FAD-linked oxidoreductase family.</text>
</comment>
<evidence type="ECO:0000256" key="3">
    <source>
        <dbReference type="ARBA" id="ARBA00022630"/>
    </source>
</evidence>
<dbReference type="OrthoDB" id="545125at2"/>
<dbReference type="AlphaFoldDB" id="A0A1W1WB70"/>
<comment type="cofactor">
    <cofactor evidence="1">
        <name>FAD</name>
        <dbReference type="ChEBI" id="CHEBI:57692"/>
    </cofactor>
</comment>
<dbReference type="InterPro" id="IPR016169">
    <property type="entry name" value="FAD-bd_PCMH_sub2"/>
</dbReference>
<dbReference type="GO" id="GO:0071949">
    <property type="term" value="F:FAD binding"/>
    <property type="evidence" value="ECO:0007669"/>
    <property type="project" value="InterPro"/>
</dbReference>
<dbReference type="Gene3D" id="3.30.465.10">
    <property type="match status" value="1"/>
</dbReference>
<dbReference type="Gene3D" id="3.40.462.20">
    <property type="match status" value="1"/>
</dbReference>
<keyword evidence="4" id="KW-0274">FAD</keyword>
<dbReference type="InterPro" id="IPR016166">
    <property type="entry name" value="FAD-bd_PCMH"/>
</dbReference>
<evidence type="ECO:0000313" key="7">
    <source>
        <dbReference type="EMBL" id="SMC03475.1"/>
    </source>
</evidence>
<dbReference type="Proteomes" id="UP000192660">
    <property type="component" value="Unassembled WGS sequence"/>
</dbReference>
<evidence type="ECO:0000256" key="2">
    <source>
        <dbReference type="ARBA" id="ARBA00005466"/>
    </source>
</evidence>
<keyword evidence="5" id="KW-0560">Oxidoreductase</keyword>
<dbReference type="PROSITE" id="PS51387">
    <property type="entry name" value="FAD_PCMH"/>
    <property type="match status" value="1"/>
</dbReference>
<dbReference type="SUPFAM" id="SSF56176">
    <property type="entry name" value="FAD-binding/transporter-associated domain-like"/>
    <property type="match status" value="1"/>
</dbReference>
<name>A0A1W1WB70_SULTA</name>
<dbReference type="InterPro" id="IPR012951">
    <property type="entry name" value="BBE"/>
</dbReference>
<dbReference type="InterPro" id="IPR006094">
    <property type="entry name" value="Oxid_FAD_bind_N"/>
</dbReference>
<dbReference type="PANTHER" id="PTHR42973">
    <property type="entry name" value="BINDING OXIDOREDUCTASE, PUTATIVE (AFU_ORTHOLOGUE AFUA_1G17690)-RELATED"/>
    <property type="match status" value="1"/>
</dbReference>
<evidence type="ECO:0000256" key="5">
    <source>
        <dbReference type="ARBA" id="ARBA00023002"/>
    </source>
</evidence>
<dbReference type="PANTHER" id="PTHR42973:SF39">
    <property type="entry name" value="FAD-BINDING PCMH-TYPE DOMAIN-CONTAINING PROTEIN"/>
    <property type="match status" value="1"/>
</dbReference>
<dbReference type="EMBL" id="FWWY01000001">
    <property type="protein sequence ID" value="SMC03475.1"/>
    <property type="molecule type" value="Genomic_DNA"/>
</dbReference>
<evidence type="ECO:0000256" key="1">
    <source>
        <dbReference type="ARBA" id="ARBA00001974"/>
    </source>
</evidence>
<keyword evidence="8" id="KW-1185">Reference proteome</keyword>